<evidence type="ECO:0000313" key="4">
    <source>
        <dbReference type="Proteomes" id="UP001315686"/>
    </source>
</evidence>
<dbReference type="SUPFAM" id="SSF89733">
    <property type="entry name" value="L-sulfolactate dehydrogenase-like"/>
    <property type="match status" value="1"/>
</dbReference>
<dbReference type="InterPro" id="IPR043144">
    <property type="entry name" value="Mal/L-sulf/L-lact_DH-like_ah"/>
</dbReference>
<evidence type="ECO:0000256" key="2">
    <source>
        <dbReference type="ARBA" id="ARBA00023002"/>
    </source>
</evidence>
<accession>A0AAP2CQD9</accession>
<gene>
    <name evidence="3" type="ORF">IV417_14575</name>
</gene>
<dbReference type="Gene3D" id="1.10.1530.10">
    <property type="match status" value="1"/>
</dbReference>
<dbReference type="RefSeq" id="WP_327794837.1">
    <property type="nucleotide sequence ID" value="NZ_JADQAZ010000003.1"/>
</dbReference>
<dbReference type="InterPro" id="IPR003767">
    <property type="entry name" value="Malate/L-lactate_DH-like"/>
</dbReference>
<keyword evidence="2" id="KW-0560">Oxidoreductase</keyword>
<dbReference type="InterPro" id="IPR036111">
    <property type="entry name" value="Mal/L-sulfo/L-lacto_DH-like_sf"/>
</dbReference>
<reference evidence="3 4" key="1">
    <citation type="journal article" date="2021" name="Arch. Microbiol.">
        <title>Harenicola maris gen. nov., sp. nov. isolated from the Sea of Japan shallow sediments.</title>
        <authorList>
            <person name="Romanenko L.A."/>
            <person name="Kurilenko V.V."/>
            <person name="Chernysheva N.Y."/>
            <person name="Tekutyeva L.A."/>
            <person name="Velansky P.V."/>
            <person name="Svetashev V.I."/>
            <person name="Isaeva M.P."/>
        </authorList>
    </citation>
    <scope>NUCLEOTIDE SEQUENCE [LARGE SCALE GENOMIC DNA]</scope>
    <source>
        <strain evidence="3 4">KMM 3653</strain>
    </source>
</reference>
<protein>
    <submittedName>
        <fullName evidence="3">Ldh family oxidoreductase</fullName>
    </submittedName>
</protein>
<evidence type="ECO:0000313" key="3">
    <source>
        <dbReference type="EMBL" id="MBT0958612.1"/>
    </source>
</evidence>
<comment type="caution">
    <text evidence="3">The sequence shown here is derived from an EMBL/GenBank/DDBJ whole genome shotgun (WGS) entry which is preliminary data.</text>
</comment>
<dbReference type="PANTHER" id="PTHR11091:SF0">
    <property type="entry name" value="MALATE DEHYDROGENASE"/>
    <property type="match status" value="1"/>
</dbReference>
<name>A0AAP2CQD9_9RHOB</name>
<dbReference type="AlphaFoldDB" id="A0AAP2CQD9"/>
<dbReference type="EMBL" id="JADQAZ010000003">
    <property type="protein sequence ID" value="MBT0958612.1"/>
    <property type="molecule type" value="Genomic_DNA"/>
</dbReference>
<dbReference type="InterPro" id="IPR043143">
    <property type="entry name" value="Mal/L-sulf/L-lact_DH-like_NADP"/>
</dbReference>
<dbReference type="Gene3D" id="3.30.1370.60">
    <property type="entry name" value="Hypothetical oxidoreductase yiak, domain 2"/>
    <property type="match status" value="1"/>
</dbReference>
<evidence type="ECO:0000256" key="1">
    <source>
        <dbReference type="ARBA" id="ARBA00006056"/>
    </source>
</evidence>
<organism evidence="3 4">
    <name type="scientific">Harenicola maris</name>
    <dbReference type="NCBI Taxonomy" id="2841044"/>
    <lineage>
        <taxon>Bacteria</taxon>
        <taxon>Pseudomonadati</taxon>
        <taxon>Pseudomonadota</taxon>
        <taxon>Alphaproteobacteria</taxon>
        <taxon>Rhodobacterales</taxon>
        <taxon>Paracoccaceae</taxon>
        <taxon>Harenicola</taxon>
    </lineage>
</organism>
<proteinExistence type="inferred from homology"/>
<comment type="similarity">
    <text evidence="1">Belongs to the LDH2/MDH2 oxidoreductase family.</text>
</comment>
<dbReference type="Pfam" id="PF02615">
    <property type="entry name" value="Ldh_2"/>
    <property type="match status" value="1"/>
</dbReference>
<dbReference type="PANTHER" id="PTHR11091">
    <property type="entry name" value="OXIDOREDUCTASE-RELATED"/>
    <property type="match status" value="1"/>
</dbReference>
<dbReference type="Proteomes" id="UP001315686">
    <property type="component" value="Unassembled WGS sequence"/>
</dbReference>
<dbReference type="GO" id="GO:0016491">
    <property type="term" value="F:oxidoreductase activity"/>
    <property type="evidence" value="ECO:0007669"/>
    <property type="project" value="UniProtKB-KW"/>
</dbReference>
<keyword evidence="4" id="KW-1185">Reference proteome</keyword>
<sequence>MPDIALSDIRSVSQLALTRHGAQEWIAAEMAKAVAFAEGRGNRICGLYYLESYCQQLRSGRVSGTAAPQVSRPKPGFVRVDAQAGFAQCAFLRAMPQALEAARTNGTAALAIHNAHTCTALGYFTEKAARAGMLAIGFTNASPIVAPPGGKARVIGTNPMAFAVPDGAGGTAMGFDFSTSAVALGRITMAKAAGEPIPQGWAVDADGNPATDPEAALGGALVSAGGHKGWGLGLMVELLAAGMTGGLNSLDVKPLKAPEGAPHQLGQFFLLIDPAMSPDFAERLARVAEAVAADPGARLPGAPRPAPQVVDVPDALWQATLTLAG</sequence>